<organism evidence="2 3">
    <name type="scientific">Haliangium ochraceum (strain DSM 14365 / JCM 11303 / SMP-2)</name>
    <dbReference type="NCBI Taxonomy" id="502025"/>
    <lineage>
        <taxon>Bacteria</taxon>
        <taxon>Pseudomonadati</taxon>
        <taxon>Myxococcota</taxon>
        <taxon>Polyangia</taxon>
        <taxon>Haliangiales</taxon>
        <taxon>Kofleriaceae</taxon>
        <taxon>Haliangium</taxon>
    </lineage>
</organism>
<dbReference type="SUPFAM" id="SSF110296">
    <property type="entry name" value="Oligoxyloglucan reducing end-specific cellobiohydrolase"/>
    <property type="match status" value="1"/>
</dbReference>
<dbReference type="Proteomes" id="UP000001880">
    <property type="component" value="Chromosome"/>
</dbReference>
<dbReference type="KEGG" id="hoh:Hoch_2053"/>
<protein>
    <recommendedName>
        <fullName evidence="4">Exo-alpha-sialidase</fullName>
    </recommendedName>
</protein>
<dbReference type="AlphaFoldDB" id="D0LFZ6"/>
<dbReference type="Gene3D" id="2.130.10.10">
    <property type="entry name" value="YVTN repeat-like/Quinoprotein amine dehydrogenase"/>
    <property type="match status" value="2"/>
</dbReference>
<evidence type="ECO:0000313" key="3">
    <source>
        <dbReference type="Proteomes" id="UP000001880"/>
    </source>
</evidence>
<dbReference type="InterPro" id="IPR015943">
    <property type="entry name" value="WD40/YVTN_repeat-like_dom_sf"/>
</dbReference>
<dbReference type="RefSeq" id="WP_012827206.1">
    <property type="nucleotide sequence ID" value="NC_013440.1"/>
</dbReference>
<gene>
    <name evidence="2" type="ordered locus">Hoch_2053</name>
</gene>
<sequence>MDRIQHRPPLAPPGYRAAAPRGRGRGPHTRGLALASLALASLALGGLLLACGGEGDSAPDAGSADASISDARPSDAGDADGGGNALCTSGALTSTTWRDYGSLATHAASMLVFDDQLWVGTDDGLWSHPLTDDDGGDGDLWQQRALAGRRVSALRVLDAEAGTLLAGLASAEAAAQTEPAFALSSDRGQSFALYGAELGYDDAGTRRYDAVNDLAVHRSGAIYAAMSGVSIARSSDGGQSWSYVFGQPAQICYPCRLHIAAGAPDALYQGCECPLDMASIDRFALPESADGGFPDQGERLLDYRDIGNRRINSFASTDAYPGRVYAGVEGALLWLEGADEWDYLYRSMGAEKLYTYVEAIWIDPCDPAHIVFGGGEQSENQMLSLFESYDEGVSWEMLMPPGLSFDQAVVERGLSAGASGEHAILAVWTNSDGAKSVRILAKRHSP</sequence>
<proteinExistence type="predicted"/>
<name>D0LFZ6_HALO1</name>
<feature type="compositionally biased region" description="Low complexity" evidence="1">
    <location>
        <begin position="59"/>
        <end position="76"/>
    </location>
</feature>
<feature type="region of interest" description="Disordered" evidence="1">
    <location>
        <begin position="59"/>
        <end position="82"/>
    </location>
</feature>
<reference evidence="2 3" key="1">
    <citation type="journal article" date="2010" name="Stand. Genomic Sci.">
        <title>Complete genome sequence of Haliangium ochraceum type strain (SMP-2).</title>
        <authorList>
            <consortium name="US DOE Joint Genome Institute (JGI-PGF)"/>
            <person name="Ivanova N."/>
            <person name="Daum C."/>
            <person name="Lang E."/>
            <person name="Abt B."/>
            <person name="Kopitz M."/>
            <person name="Saunders E."/>
            <person name="Lapidus A."/>
            <person name="Lucas S."/>
            <person name="Glavina Del Rio T."/>
            <person name="Nolan M."/>
            <person name="Tice H."/>
            <person name="Copeland A."/>
            <person name="Cheng J.F."/>
            <person name="Chen F."/>
            <person name="Bruce D."/>
            <person name="Goodwin L."/>
            <person name="Pitluck S."/>
            <person name="Mavromatis K."/>
            <person name="Pati A."/>
            <person name="Mikhailova N."/>
            <person name="Chen A."/>
            <person name="Palaniappan K."/>
            <person name="Land M."/>
            <person name="Hauser L."/>
            <person name="Chang Y.J."/>
            <person name="Jeffries C.D."/>
            <person name="Detter J.C."/>
            <person name="Brettin T."/>
            <person name="Rohde M."/>
            <person name="Goker M."/>
            <person name="Bristow J."/>
            <person name="Markowitz V."/>
            <person name="Eisen J.A."/>
            <person name="Hugenholtz P."/>
            <person name="Kyrpides N.C."/>
            <person name="Klenk H.P."/>
        </authorList>
    </citation>
    <scope>NUCLEOTIDE SEQUENCE [LARGE SCALE GENOMIC DNA]</scope>
    <source>
        <strain evidence="3">DSM 14365 / CIP 107738 / JCM 11303 / AJ 13395 / SMP-2</strain>
    </source>
</reference>
<evidence type="ECO:0008006" key="4">
    <source>
        <dbReference type="Google" id="ProtNLM"/>
    </source>
</evidence>
<evidence type="ECO:0000256" key="1">
    <source>
        <dbReference type="SAM" id="MobiDB-lite"/>
    </source>
</evidence>
<feature type="region of interest" description="Disordered" evidence="1">
    <location>
        <begin position="1"/>
        <end position="27"/>
    </location>
</feature>
<dbReference type="HOGENOM" id="CLU_613607_0_0_7"/>
<evidence type="ECO:0000313" key="2">
    <source>
        <dbReference type="EMBL" id="ACY14598.1"/>
    </source>
</evidence>
<keyword evidence="3" id="KW-1185">Reference proteome</keyword>
<accession>D0LFZ6</accession>
<dbReference type="EMBL" id="CP001804">
    <property type="protein sequence ID" value="ACY14598.1"/>
    <property type="molecule type" value="Genomic_DNA"/>
</dbReference>